<dbReference type="EC" id="2.7.2.8" evidence="8"/>
<dbReference type="HAMAP" id="MF_00082">
    <property type="entry name" value="ArgB"/>
    <property type="match status" value="1"/>
</dbReference>
<dbReference type="Gene3D" id="3.40.1160.10">
    <property type="entry name" value="Acetylglutamate kinase-like"/>
    <property type="match status" value="1"/>
</dbReference>
<keyword evidence="6 8" id="KW-0418">Kinase</keyword>
<evidence type="ECO:0000256" key="2">
    <source>
        <dbReference type="ARBA" id="ARBA00022571"/>
    </source>
</evidence>
<dbReference type="PANTHER" id="PTHR23342">
    <property type="entry name" value="N-ACETYLGLUTAMATE SYNTHASE"/>
    <property type="match status" value="1"/>
</dbReference>
<comment type="subcellular location">
    <subcellularLocation>
        <location evidence="8">Plastid</location>
        <location evidence="8">Chloroplast</location>
    </subcellularLocation>
</comment>
<dbReference type="NCBIfam" id="TIGR00761">
    <property type="entry name" value="argB"/>
    <property type="match status" value="1"/>
</dbReference>
<feature type="domain" description="Aspartate/glutamate/uridylate kinase" evidence="9">
    <location>
        <begin position="27"/>
        <end position="263"/>
    </location>
</feature>
<dbReference type="PANTHER" id="PTHR23342:SF0">
    <property type="entry name" value="N-ACETYLGLUTAMATE SYNTHASE, MITOCHONDRIAL"/>
    <property type="match status" value="1"/>
</dbReference>
<dbReference type="SUPFAM" id="SSF53633">
    <property type="entry name" value="Carbamate kinase-like"/>
    <property type="match status" value="1"/>
</dbReference>
<dbReference type="GeneID" id="33362064"/>
<evidence type="ECO:0000256" key="1">
    <source>
        <dbReference type="ARBA" id="ARBA00004828"/>
    </source>
</evidence>
<organism evidence="10">
    <name type="scientific">Kapraunia schneideri</name>
    <dbReference type="NCBI Taxonomy" id="717899"/>
    <lineage>
        <taxon>Eukaryota</taxon>
        <taxon>Rhodophyta</taxon>
        <taxon>Florideophyceae</taxon>
        <taxon>Rhodymeniophycidae</taxon>
        <taxon>Ceramiales</taxon>
        <taxon>Rhodomelaceae</taxon>
        <taxon>Kapraunia</taxon>
    </lineage>
</organism>
<dbReference type="PRINTS" id="PR00474">
    <property type="entry name" value="GLU5KINASE"/>
</dbReference>
<evidence type="ECO:0000256" key="7">
    <source>
        <dbReference type="ARBA" id="ARBA00022840"/>
    </source>
</evidence>
<feature type="binding site" evidence="8">
    <location>
        <begin position="66"/>
        <end position="67"/>
    </location>
    <ligand>
        <name>substrate</name>
    </ligand>
</feature>
<feature type="site" description="Transition state stabilizer" evidence="8">
    <location>
        <position position="31"/>
    </location>
</feature>
<dbReference type="AlphaFoldDB" id="A0A1Z1MSX8"/>
<dbReference type="PIRSF" id="PIRSF000728">
    <property type="entry name" value="NAGK"/>
    <property type="match status" value="1"/>
</dbReference>
<dbReference type="CDD" id="cd04250">
    <property type="entry name" value="AAK_NAGK-C"/>
    <property type="match status" value="1"/>
</dbReference>
<evidence type="ECO:0000256" key="3">
    <source>
        <dbReference type="ARBA" id="ARBA00022605"/>
    </source>
</evidence>
<feature type="binding site" evidence="8">
    <location>
        <position position="181"/>
    </location>
    <ligand>
        <name>substrate</name>
    </ligand>
</feature>
<dbReference type="GO" id="GO:0003991">
    <property type="term" value="F:acetylglutamate kinase activity"/>
    <property type="evidence" value="ECO:0007669"/>
    <property type="project" value="UniProtKB-UniRule"/>
</dbReference>
<dbReference type="UniPathway" id="UPA00068">
    <property type="reaction ID" value="UER00107"/>
</dbReference>
<feature type="site" description="Transition state stabilizer" evidence="8">
    <location>
        <position position="244"/>
    </location>
</feature>
<comment type="catalytic activity">
    <reaction evidence="8">
        <text>N-acetyl-L-glutamate + ATP = N-acetyl-L-glutamyl 5-phosphate + ADP</text>
        <dbReference type="Rhea" id="RHEA:14629"/>
        <dbReference type="ChEBI" id="CHEBI:30616"/>
        <dbReference type="ChEBI" id="CHEBI:44337"/>
        <dbReference type="ChEBI" id="CHEBI:57936"/>
        <dbReference type="ChEBI" id="CHEBI:456216"/>
        <dbReference type="EC" id="2.7.2.8"/>
    </reaction>
</comment>
<geneLocation type="chloroplast" evidence="10"/>
<reference evidence="10" key="1">
    <citation type="journal article" date="2017" name="J. Phycol.">
        <title>Analysis of chloroplast genomes and a supermatrix inform reclassification of the Rhodomelaceae (Rhodophyta).</title>
        <authorList>
            <person name="Diaz-Tapia P."/>
            <person name="Maggs C.A."/>
            <person name="West J.A."/>
            <person name="Verbruggen H."/>
        </authorList>
    </citation>
    <scope>NUCLEOTIDE SEQUENCE</scope>
    <source>
        <strain evidence="10">PD1720</strain>
    </source>
</reference>
<comment type="pathway">
    <text evidence="1 8">Amino-acid biosynthesis; L-arginine biosynthesis; N(2)-acetyl-L-ornithine from L-glutamate: step 2/4.</text>
</comment>
<accession>A0A1Z1MSX8</accession>
<keyword evidence="10" id="KW-0934">Plastid</keyword>
<protein>
    <recommendedName>
        <fullName evidence="8">Acetylglutamate kinase</fullName>
        <ecNumber evidence="8">2.7.2.8</ecNumber>
    </recommendedName>
    <alternativeName>
        <fullName evidence="8">N-acetyl-L-glutamate 5-phosphotransferase</fullName>
    </alternativeName>
    <alternativeName>
        <fullName evidence="8">NAG kinase</fullName>
        <shortName evidence="8">NAGK</shortName>
    </alternativeName>
</protein>
<comment type="function">
    <text evidence="8">Catalyzes the ATP-dependent phosphorylation of N-acetyl-L-glutamate.</text>
</comment>
<name>A0A1Z1MSX8_9FLOR</name>
<evidence type="ECO:0000256" key="8">
    <source>
        <dbReference type="HAMAP-Rule" id="MF_00082"/>
    </source>
</evidence>
<dbReference type="GO" id="GO:0009507">
    <property type="term" value="C:chloroplast"/>
    <property type="evidence" value="ECO:0007669"/>
    <property type="project" value="UniProtKB-SubCell"/>
</dbReference>
<dbReference type="RefSeq" id="YP_009399383.1">
    <property type="nucleotide sequence ID" value="NC_035296.1"/>
</dbReference>
<proteinExistence type="inferred from homology"/>
<dbReference type="InterPro" id="IPR001057">
    <property type="entry name" value="Glu/AcGlu_kinase"/>
</dbReference>
<evidence type="ECO:0000256" key="5">
    <source>
        <dbReference type="ARBA" id="ARBA00022741"/>
    </source>
</evidence>
<dbReference type="InterPro" id="IPR037528">
    <property type="entry name" value="ArgB"/>
</dbReference>
<sequence>MSNSMIYNRFHLNSETVSLVKIYSGSIFVIKYGGSIMKDDLLQSYLIQDIVLLSSFGINIILVHGGGYIINNWLEKLNIESKFSDGVRITDRHAIEVVEMVLSGKVNKKLVSCLNKNNLLSVGLSGKDANLIVASSFSGKFDDYTGKIDVINPSILLTLLSNHFVPVISSIAFDVYGNTYNINADTAASFIASSLKVDKYILLTDTLGVLKNLAQSNTLIKNLSIEEANQLKADKIISGGMIPKIDSCIYSLSNGVKEAHIIDGKIRHVLLNEIFTFHRVGSRIIK</sequence>
<dbReference type="Pfam" id="PF00696">
    <property type="entry name" value="AA_kinase"/>
    <property type="match status" value="1"/>
</dbReference>
<dbReference type="InterPro" id="IPR004662">
    <property type="entry name" value="AcgluKinase_fam"/>
</dbReference>
<dbReference type="GO" id="GO:0042450">
    <property type="term" value="P:L-arginine biosynthetic process via ornithine"/>
    <property type="evidence" value="ECO:0007669"/>
    <property type="project" value="UniProtKB-UniRule"/>
</dbReference>
<dbReference type="InterPro" id="IPR036393">
    <property type="entry name" value="AceGlu_kinase-like_sf"/>
</dbReference>
<evidence type="ECO:0000256" key="4">
    <source>
        <dbReference type="ARBA" id="ARBA00022679"/>
    </source>
</evidence>
<keyword evidence="10" id="KW-0150">Chloroplast</keyword>
<dbReference type="FunFam" id="3.40.1160.10:FF:000004">
    <property type="entry name" value="Acetylglutamate kinase"/>
    <property type="match status" value="1"/>
</dbReference>
<gene>
    <name evidence="8 10" type="primary">argB</name>
</gene>
<dbReference type="InterPro" id="IPR041727">
    <property type="entry name" value="NAGK-C"/>
</dbReference>
<evidence type="ECO:0000256" key="6">
    <source>
        <dbReference type="ARBA" id="ARBA00022777"/>
    </source>
</evidence>
<evidence type="ECO:0000313" key="10">
    <source>
        <dbReference type="EMBL" id="ARW68989.1"/>
    </source>
</evidence>
<keyword evidence="4 8" id="KW-0808">Transferase</keyword>
<comment type="similarity">
    <text evidence="8">Belongs to the acetylglutamate kinase family. ArgB subfamily.</text>
</comment>
<dbReference type="InterPro" id="IPR001048">
    <property type="entry name" value="Asp/Glu/Uridylate_kinase"/>
</dbReference>
<keyword evidence="7 8" id="KW-0067">ATP-binding</keyword>
<evidence type="ECO:0000259" key="9">
    <source>
        <dbReference type="Pfam" id="PF00696"/>
    </source>
</evidence>
<dbReference type="GO" id="GO:0005524">
    <property type="term" value="F:ATP binding"/>
    <property type="evidence" value="ECO:0007669"/>
    <property type="project" value="UniProtKB-UniRule"/>
</dbReference>
<dbReference type="EMBL" id="MF101454">
    <property type="protein sequence ID" value="ARW68989.1"/>
    <property type="molecule type" value="Genomic_DNA"/>
</dbReference>
<keyword evidence="3 8" id="KW-0028">Amino-acid biosynthesis</keyword>
<keyword evidence="5 8" id="KW-0547">Nucleotide-binding</keyword>
<keyword evidence="2 8" id="KW-0055">Arginine biosynthesis</keyword>
<feature type="binding site" evidence="8">
    <location>
        <position position="88"/>
    </location>
    <ligand>
        <name>substrate</name>
    </ligand>
</feature>